<comment type="caution">
    <text evidence="2">The sequence shown here is derived from an EMBL/GenBank/DDBJ whole genome shotgun (WGS) entry which is preliminary data.</text>
</comment>
<dbReference type="AlphaFoldDB" id="A0A255DKL0"/>
<evidence type="ECO:0000313" key="2">
    <source>
        <dbReference type="EMBL" id="OYN79987.1"/>
    </source>
</evidence>
<proteinExistence type="predicted"/>
<dbReference type="PANTHER" id="PTHR41287">
    <property type="match status" value="1"/>
</dbReference>
<sequence>MPVSRGPKAKVSVEPLPWRPRGSESERFVQFCRKFLIVPNGHGAGKPLVIREWQRELVASVLDDPVPRVAGWLIARGNGKSSLAAALAVYKLFTSDMGGSIVCCARNQSQAQILFRIARSFVETSPELLARCQVGRELLYVPRNRTDFECLVSEPESLAGRNYSFCIVDELGVTPRETVDVLMTAQGKRPESTLLGIGTPPPDGVDSVMVEWRELAGETGEELITWREFTADGFDHHDLFCEHCIRLASPAYGDFLAMDVLRRDAKLVGPVRFRRDRLCQFVSGNENPFISQDIWDSLSTGEGIPDGADVVVALDGSHSRDCTALLIGTVSSEPHFDTLQVWAKPPDSPGWRVPVLEVEDAIRTARHRWNVRELTADPFRWNRTLQILASEGMTVSEFPWSPSRITQATTDLYSAAANGRMSHSGEKTLTNHVMAATVIDSPDGGLRISKVAPSRRNAPKVDLCSCLVMAHSRATWLASRPKKRKRGFSF</sequence>
<dbReference type="Gene3D" id="3.40.50.300">
    <property type="entry name" value="P-loop containing nucleotide triphosphate hydrolases"/>
    <property type="match status" value="1"/>
</dbReference>
<dbReference type="RefSeq" id="WP_094479367.1">
    <property type="nucleotide sequence ID" value="NZ_NOZR01000007.1"/>
</dbReference>
<dbReference type="OrthoDB" id="3197057at2"/>
<organism evidence="2 3">
    <name type="scientific">Mycolicibacterium sphagni</name>
    <dbReference type="NCBI Taxonomy" id="1786"/>
    <lineage>
        <taxon>Bacteria</taxon>
        <taxon>Bacillati</taxon>
        <taxon>Actinomycetota</taxon>
        <taxon>Actinomycetes</taxon>
        <taxon>Mycobacteriales</taxon>
        <taxon>Mycobacteriaceae</taxon>
        <taxon>Mycolicibacterium</taxon>
    </lineage>
</organism>
<name>A0A255DKL0_9MYCO</name>
<reference evidence="2 3" key="1">
    <citation type="submission" date="2017-07" db="EMBL/GenBank/DDBJ databases">
        <title>The new phylogeny of genus Mycobacterium.</title>
        <authorList>
            <person name="Tortoli E."/>
            <person name="Trovato A."/>
            <person name="Cirillo D.M."/>
        </authorList>
    </citation>
    <scope>NUCLEOTIDE SEQUENCE [LARGE SCALE GENOMIC DNA]</scope>
    <source>
        <strain evidence="2 3">ATCC 33027</strain>
    </source>
</reference>
<dbReference type="EMBL" id="NOZR01000007">
    <property type="protein sequence ID" value="OYN79987.1"/>
    <property type="molecule type" value="Genomic_DNA"/>
</dbReference>
<dbReference type="InterPro" id="IPR027417">
    <property type="entry name" value="P-loop_NTPase"/>
</dbReference>
<keyword evidence="3" id="KW-1185">Reference proteome</keyword>
<dbReference type="Proteomes" id="UP000216063">
    <property type="component" value="Unassembled WGS sequence"/>
</dbReference>
<accession>A0A255DKL0</accession>
<dbReference type="InterPro" id="IPR005021">
    <property type="entry name" value="Terminase_largesu-like"/>
</dbReference>
<evidence type="ECO:0000313" key="3">
    <source>
        <dbReference type="Proteomes" id="UP000216063"/>
    </source>
</evidence>
<dbReference type="InterPro" id="IPR046461">
    <property type="entry name" value="TerL_ATPase"/>
</dbReference>
<protein>
    <submittedName>
        <fullName evidence="2">Terminase</fullName>
    </submittedName>
</protein>
<dbReference type="PANTHER" id="PTHR41287:SF1">
    <property type="entry name" value="PROTEIN YMFN"/>
    <property type="match status" value="1"/>
</dbReference>
<gene>
    <name evidence="2" type="ORF">CG716_11050</name>
</gene>
<feature type="domain" description="Terminase large subunit-like ATPase" evidence="1">
    <location>
        <begin position="74"/>
        <end position="180"/>
    </location>
</feature>
<dbReference type="Pfam" id="PF03354">
    <property type="entry name" value="TerL_ATPase"/>
    <property type="match status" value="1"/>
</dbReference>
<evidence type="ECO:0000259" key="1">
    <source>
        <dbReference type="Pfam" id="PF03354"/>
    </source>
</evidence>